<evidence type="ECO:0000256" key="2">
    <source>
        <dbReference type="SAM" id="Phobius"/>
    </source>
</evidence>
<sequence length="248" mass="27066">MVDFINEVEEELRKDKYNALLRKYGPYILGLIIVIIAGTGFLEYKKYRTTKLAKAASASYMAAARLEKEGDLQKAQAKYLALSKVAPDGYAGLSLERAAGIAVRLGNYDKAVNLLDQAVVHYSDKLHKDLAALKAVYILMDAGRYADVELRAGALVDGDSPYRDLAQEIQAQAEMKSGKIERARKTFTYLANAPGVQAGVKARAGQALALLKAKKSVEALPEAKDVQDKSQTRPSSQTNEPKSSQDPK</sequence>
<proteinExistence type="predicted"/>
<feature type="compositionally biased region" description="Basic and acidic residues" evidence="1">
    <location>
        <begin position="220"/>
        <end position="231"/>
    </location>
</feature>
<keyword evidence="2" id="KW-1133">Transmembrane helix</keyword>
<comment type="caution">
    <text evidence="4">The sequence shown here is derived from an EMBL/GenBank/DDBJ whole genome shotgun (WGS) entry which is preliminary data.</text>
</comment>
<reference evidence="4" key="1">
    <citation type="journal article" date="2020" name="mSystems">
        <title>Genome- and Community-Level Interaction Insights into Carbon Utilization and Element Cycling Functions of Hydrothermarchaeota in Hydrothermal Sediment.</title>
        <authorList>
            <person name="Zhou Z."/>
            <person name="Liu Y."/>
            <person name="Xu W."/>
            <person name="Pan J."/>
            <person name="Luo Z.H."/>
            <person name="Li M."/>
        </authorList>
    </citation>
    <scope>NUCLEOTIDE SEQUENCE [LARGE SCALE GENOMIC DNA]</scope>
    <source>
        <strain evidence="4">HyVt-538</strain>
    </source>
</reference>
<feature type="compositionally biased region" description="Polar residues" evidence="1">
    <location>
        <begin position="232"/>
        <end position="242"/>
    </location>
</feature>
<keyword evidence="2" id="KW-0812">Transmembrane</keyword>
<dbReference type="EMBL" id="DROP01000300">
    <property type="protein sequence ID" value="HHI89193.1"/>
    <property type="molecule type" value="Genomic_DNA"/>
</dbReference>
<evidence type="ECO:0000259" key="3">
    <source>
        <dbReference type="Pfam" id="PF09976"/>
    </source>
</evidence>
<dbReference type="Pfam" id="PF09976">
    <property type="entry name" value="TPR_21"/>
    <property type="match status" value="1"/>
</dbReference>
<accession>A0A7V5NY22</accession>
<dbReference type="SUPFAM" id="SSF48452">
    <property type="entry name" value="TPR-like"/>
    <property type="match status" value="1"/>
</dbReference>
<feature type="domain" description="Ancillary SecYEG translocon subunit/Cell division coordinator CpoB TPR" evidence="3">
    <location>
        <begin position="23"/>
        <end position="187"/>
    </location>
</feature>
<protein>
    <submittedName>
        <fullName evidence="4">Tetratricopeptide repeat protein</fullName>
    </submittedName>
</protein>
<name>A0A7V5NY22_9PROT</name>
<evidence type="ECO:0000313" key="4">
    <source>
        <dbReference type="EMBL" id="HHI89193.1"/>
    </source>
</evidence>
<dbReference type="Proteomes" id="UP000885806">
    <property type="component" value="Unassembled WGS sequence"/>
</dbReference>
<feature type="region of interest" description="Disordered" evidence="1">
    <location>
        <begin position="220"/>
        <end position="248"/>
    </location>
</feature>
<dbReference type="InterPro" id="IPR011990">
    <property type="entry name" value="TPR-like_helical_dom_sf"/>
</dbReference>
<gene>
    <name evidence="4" type="ORF">ENK01_04485</name>
</gene>
<dbReference type="Gene3D" id="1.25.40.10">
    <property type="entry name" value="Tetratricopeptide repeat domain"/>
    <property type="match status" value="1"/>
</dbReference>
<feature type="transmembrane region" description="Helical" evidence="2">
    <location>
        <begin position="24"/>
        <end position="44"/>
    </location>
</feature>
<keyword evidence="2" id="KW-0472">Membrane</keyword>
<dbReference type="InterPro" id="IPR018704">
    <property type="entry name" value="SecYEG/CpoB_TPR"/>
</dbReference>
<evidence type="ECO:0000256" key="1">
    <source>
        <dbReference type="SAM" id="MobiDB-lite"/>
    </source>
</evidence>
<organism evidence="4">
    <name type="scientific">Hellea balneolensis</name>
    <dbReference type="NCBI Taxonomy" id="287478"/>
    <lineage>
        <taxon>Bacteria</taxon>
        <taxon>Pseudomonadati</taxon>
        <taxon>Pseudomonadota</taxon>
        <taxon>Alphaproteobacteria</taxon>
        <taxon>Maricaulales</taxon>
        <taxon>Robiginitomaculaceae</taxon>
        <taxon>Hellea</taxon>
    </lineage>
</organism>
<dbReference type="AlphaFoldDB" id="A0A7V5NY22"/>